<sequence>MVRSDQVGVMRYQLNVILLTLTSNVFTQQQSGVCSSDFTWSPLTCCKNYRLVGNVCTECFPGTYGVNCQKDCPPQFYGRFCRERCTCDPCDRIKGCLNIHVTSVRNDENIKFPRHSPSQMTIFNASSSKGKVATRTSSNNENGRKTEYFLKDLSELYNIDKEIKSVSQNVSN</sequence>
<protein>
    <submittedName>
        <fullName evidence="1">Uncharacterized protein</fullName>
    </submittedName>
</protein>
<name>A0A8W8IS72_MAGGI</name>
<proteinExistence type="predicted"/>
<keyword evidence="2" id="KW-1185">Reference proteome</keyword>
<evidence type="ECO:0000313" key="1">
    <source>
        <dbReference type="EnsemblMetazoa" id="G15621.1:cds"/>
    </source>
</evidence>
<dbReference type="AlphaFoldDB" id="A0A8W8IS72"/>
<dbReference type="Gene3D" id="2.170.300.10">
    <property type="entry name" value="Tie2 ligand-binding domain superfamily"/>
    <property type="match status" value="1"/>
</dbReference>
<accession>A0A8W8IS72</accession>
<evidence type="ECO:0000313" key="2">
    <source>
        <dbReference type="Proteomes" id="UP000005408"/>
    </source>
</evidence>
<dbReference type="Proteomes" id="UP000005408">
    <property type="component" value="Unassembled WGS sequence"/>
</dbReference>
<dbReference type="EnsemblMetazoa" id="G15621.1">
    <property type="protein sequence ID" value="G15621.1:cds"/>
    <property type="gene ID" value="G15621"/>
</dbReference>
<organism evidence="1 2">
    <name type="scientific">Magallana gigas</name>
    <name type="common">Pacific oyster</name>
    <name type="synonym">Crassostrea gigas</name>
    <dbReference type="NCBI Taxonomy" id="29159"/>
    <lineage>
        <taxon>Eukaryota</taxon>
        <taxon>Metazoa</taxon>
        <taxon>Spiralia</taxon>
        <taxon>Lophotrochozoa</taxon>
        <taxon>Mollusca</taxon>
        <taxon>Bivalvia</taxon>
        <taxon>Autobranchia</taxon>
        <taxon>Pteriomorphia</taxon>
        <taxon>Ostreida</taxon>
        <taxon>Ostreoidea</taxon>
        <taxon>Ostreidae</taxon>
        <taxon>Magallana</taxon>
    </lineage>
</organism>
<reference evidence="1" key="1">
    <citation type="submission" date="2022-08" db="UniProtKB">
        <authorList>
            <consortium name="EnsemblMetazoa"/>
        </authorList>
    </citation>
    <scope>IDENTIFICATION</scope>
    <source>
        <strain evidence="1">05x7-T-G4-1.051#20</strain>
    </source>
</reference>